<feature type="transmembrane region" description="Helical" evidence="8">
    <location>
        <begin position="85"/>
        <end position="103"/>
    </location>
</feature>
<keyword evidence="3" id="KW-1003">Cell membrane</keyword>
<proteinExistence type="inferred from homology"/>
<dbReference type="RefSeq" id="WP_213486229.1">
    <property type="nucleotide sequence ID" value="NZ_CAJRAY010000088.1"/>
</dbReference>
<dbReference type="SUPFAM" id="SSF103481">
    <property type="entry name" value="Multidrug resistance efflux transporter EmrE"/>
    <property type="match status" value="1"/>
</dbReference>
<dbReference type="InterPro" id="IPR000390">
    <property type="entry name" value="Small_drug/metabolite_transptr"/>
</dbReference>
<dbReference type="Gene3D" id="1.10.3730.20">
    <property type="match status" value="1"/>
</dbReference>
<feature type="transmembrane region" description="Helical" evidence="8">
    <location>
        <begin position="59"/>
        <end position="79"/>
    </location>
</feature>
<evidence type="ECO:0000256" key="2">
    <source>
        <dbReference type="ARBA" id="ARBA00022448"/>
    </source>
</evidence>
<evidence type="ECO:0000256" key="5">
    <source>
        <dbReference type="ARBA" id="ARBA00022989"/>
    </source>
</evidence>
<keyword evidence="5 8" id="KW-1133">Transmembrane helix</keyword>
<keyword evidence="2" id="KW-0813">Transport</keyword>
<keyword evidence="10" id="KW-1185">Reference proteome</keyword>
<organism evidence="9 10">
    <name type="scientific">Thermobacillus xylanilyticus</name>
    <dbReference type="NCBI Taxonomy" id="76633"/>
    <lineage>
        <taxon>Bacteria</taxon>
        <taxon>Bacillati</taxon>
        <taxon>Bacillota</taxon>
        <taxon>Bacilli</taxon>
        <taxon>Bacillales</taxon>
        <taxon>Paenibacillaceae</taxon>
        <taxon>Thermobacillus</taxon>
    </lineage>
</organism>
<sequence length="120" mass="12897">MAWFYVLIGGLLEIGWAYGMKESEGFTRPLPSAVTIFLLIVSFYFFAKSMTMLETGVAYAVYTGIGTAGTAIIGMMFLGESADPLRIFFLALLIGGIIGLKVISPEEPQNKKQTDEGGAG</sequence>
<evidence type="ECO:0000256" key="8">
    <source>
        <dbReference type="SAM" id="Phobius"/>
    </source>
</evidence>
<evidence type="ECO:0000256" key="7">
    <source>
        <dbReference type="RuleBase" id="RU003942"/>
    </source>
</evidence>
<comment type="similarity">
    <text evidence="7">Belongs to the drug/metabolite transporter (DMT) superfamily. Small multidrug resistance (SMR) (TC 2.A.7.1) family.</text>
</comment>
<dbReference type="PANTHER" id="PTHR30561">
    <property type="entry name" value="SMR FAMILY PROTON-DEPENDENT DRUG EFFLUX TRANSPORTER SUGE"/>
    <property type="match status" value="1"/>
</dbReference>
<name>A0ABM8V918_THEXY</name>
<gene>
    <name evidence="9" type="primary">txxe 3223-sugE</name>
    <name evidence="9" type="ORF">TXXE_17400</name>
</gene>
<dbReference type="EMBL" id="CAJRAY010000088">
    <property type="protein sequence ID" value="CAG5091987.1"/>
    <property type="molecule type" value="Genomic_DNA"/>
</dbReference>
<comment type="caution">
    <text evidence="9">The sequence shown here is derived from an EMBL/GenBank/DDBJ whole genome shotgun (WGS) entry which is preliminary data.</text>
</comment>
<evidence type="ECO:0000256" key="4">
    <source>
        <dbReference type="ARBA" id="ARBA00022692"/>
    </source>
</evidence>
<dbReference type="InterPro" id="IPR037185">
    <property type="entry name" value="EmrE-like"/>
</dbReference>
<dbReference type="PANTHER" id="PTHR30561:SF0">
    <property type="entry name" value="GUANIDINIUM EXPORTER"/>
    <property type="match status" value="1"/>
</dbReference>
<evidence type="ECO:0000313" key="9">
    <source>
        <dbReference type="EMBL" id="CAG5091987.1"/>
    </source>
</evidence>
<protein>
    <submittedName>
        <fullName evidence="9">SugE protein</fullName>
    </submittedName>
</protein>
<evidence type="ECO:0000256" key="6">
    <source>
        <dbReference type="ARBA" id="ARBA00023136"/>
    </source>
</evidence>
<evidence type="ECO:0000256" key="1">
    <source>
        <dbReference type="ARBA" id="ARBA00004651"/>
    </source>
</evidence>
<accession>A0ABM8V918</accession>
<evidence type="ECO:0000256" key="3">
    <source>
        <dbReference type="ARBA" id="ARBA00022475"/>
    </source>
</evidence>
<evidence type="ECO:0000313" key="10">
    <source>
        <dbReference type="Proteomes" id="UP000681526"/>
    </source>
</evidence>
<dbReference type="InterPro" id="IPR045324">
    <property type="entry name" value="Small_multidrug_res"/>
</dbReference>
<comment type="subcellular location">
    <subcellularLocation>
        <location evidence="1 7">Cell membrane</location>
        <topology evidence="1 7">Multi-pass membrane protein</topology>
    </subcellularLocation>
</comment>
<dbReference type="Proteomes" id="UP000681526">
    <property type="component" value="Unassembled WGS sequence"/>
</dbReference>
<feature type="transmembrane region" description="Helical" evidence="8">
    <location>
        <begin position="29"/>
        <end position="47"/>
    </location>
</feature>
<dbReference type="Pfam" id="PF00893">
    <property type="entry name" value="Multi_Drug_Res"/>
    <property type="match status" value="1"/>
</dbReference>
<reference evidence="9 10" key="1">
    <citation type="submission" date="2021-04" db="EMBL/GenBank/DDBJ databases">
        <authorList>
            <person name="Rakotoarivonina H."/>
        </authorList>
    </citation>
    <scope>NUCLEOTIDE SEQUENCE [LARGE SCALE GENOMIC DNA]</scope>
    <source>
        <strain evidence="9 10">XE</strain>
    </source>
</reference>
<keyword evidence="6 8" id="KW-0472">Membrane</keyword>
<keyword evidence="4 7" id="KW-0812">Transmembrane</keyword>